<accession>A0ABR3F136</accession>
<feature type="region of interest" description="Disordered" evidence="1">
    <location>
        <begin position="113"/>
        <end position="140"/>
    </location>
</feature>
<keyword evidence="4" id="KW-1185">Reference proteome</keyword>
<sequence>MSKRAASTNTKTTVKRSRLQGTAIFHNSVSTSTLQSCFTDSSISVSVGIDCFHPFNIIQPSSIVVFRQLGTRKSRLQLESLKSAKDGVVDAVQVKQEKLEVEDDGLRDNVVMRVGEENEDQNSKGEKKKRSVQSMSRTSKPSGLYVSSGYFQRHPNIEWKEKYRHIFVDELMRWKGRGDSRKQARCTDCKGLSEDGVREEGRAPSYRCESCFMGDLVCQECCVRRHWDSPFHIVKNWDGSAFTTTTLREMGLTIQLNHYGGFCAASKPAYDRLLVLHTNGIHSVNIRFCQCSEAIPQYLQLLRRRLYPGNLRKGRIATAVTFEYLESLQIHTLTTKGSIYDFYRALERMTNNTGGPLPPSRYKQLLRIIRQWRHCKMIMRSGFAQYDCSRIDEEPEGAMTIRCPSCPHPGINLDDNWKQQGESVARLKEQLVSSHSRDPALCDGLGYFVRRGPFEEWVEENNRKNNPEDEISDCVPFAALSKQNTKFSKGLRYTGVGAAACGRMDMIFRIANLNK</sequence>
<feature type="domain" description="CxC2-like cysteine cluster KDZ transposase-associated" evidence="2">
    <location>
        <begin position="247"/>
        <end position="354"/>
    </location>
</feature>
<gene>
    <name evidence="3" type="ORF">V5O48_013067</name>
</gene>
<dbReference type="Pfam" id="PF18758">
    <property type="entry name" value="KDZ"/>
    <property type="match status" value="1"/>
</dbReference>
<name>A0ABR3F136_9AGAR</name>
<comment type="caution">
    <text evidence="3">The sequence shown here is derived from an EMBL/GenBank/DDBJ whole genome shotgun (WGS) entry which is preliminary data.</text>
</comment>
<protein>
    <recommendedName>
        <fullName evidence="2">CxC2-like cysteine cluster KDZ transposase-associated domain-containing protein</fullName>
    </recommendedName>
</protein>
<dbReference type="Proteomes" id="UP001465976">
    <property type="component" value="Unassembled WGS sequence"/>
</dbReference>
<dbReference type="InterPro" id="IPR040521">
    <property type="entry name" value="KDZ"/>
</dbReference>
<proteinExistence type="predicted"/>
<evidence type="ECO:0000313" key="3">
    <source>
        <dbReference type="EMBL" id="KAL0568911.1"/>
    </source>
</evidence>
<evidence type="ECO:0000259" key="2">
    <source>
        <dbReference type="Pfam" id="PF18803"/>
    </source>
</evidence>
<organism evidence="3 4">
    <name type="scientific">Marasmius crinis-equi</name>
    <dbReference type="NCBI Taxonomy" id="585013"/>
    <lineage>
        <taxon>Eukaryota</taxon>
        <taxon>Fungi</taxon>
        <taxon>Dikarya</taxon>
        <taxon>Basidiomycota</taxon>
        <taxon>Agaricomycotina</taxon>
        <taxon>Agaricomycetes</taxon>
        <taxon>Agaricomycetidae</taxon>
        <taxon>Agaricales</taxon>
        <taxon>Marasmiineae</taxon>
        <taxon>Marasmiaceae</taxon>
        <taxon>Marasmius</taxon>
    </lineage>
</organism>
<dbReference type="InterPro" id="IPR041457">
    <property type="entry name" value="CxC2_KDZ-assoc"/>
</dbReference>
<evidence type="ECO:0000256" key="1">
    <source>
        <dbReference type="SAM" id="MobiDB-lite"/>
    </source>
</evidence>
<reference evidence="3 4" key="1">
    <citation type="submission" date="2024-02" db="EMBL/GenBank/DDBJ databases">
        <title>A draft genome for the cacao thread blight pathogen Marasmius crinis-equi.</title>
        <authorList>
            <person name="Cohen S.P."/>
            <person name="Baruah I.K."/>
            <person name="Amoako-Attah I."/>
            <person name="Bukari Y."/>
            <person name="Meinhardt L.W."/>
            <person name="Bailey B.A."/>
        </authorList>
    </citation>
    <scope>NUCLEOTIDE SEQUENCE [LARGE SCALE GENOMIC DNA]</scope>
    <source>
        <strain evidence="3 4">GH-76</strain>
    </source>
</reference>
<evidence type="ECO:0000313" key="4">
    <source>
        <dbReference type="Proteomes" id="UP001465976"/>
    </source>
</evidence>
<dbReference type="Pfam" id="PF18803">
    <property type="entry name" value="CxC2"/>
    <property type="match status" value="1"/>
</dbReference>
<dbReference type="EMBL" id="JBAHYK010001234">
    <property type="protein sequence ID" value="KAL0568911.1"/>
    <property type="molecule type" value="Genomic_DNA"/>
</dbReference>